<proteinExistence type="predicted"/>
<dbReference type="AlphaFoldDB" id="A0A255Y2Z1"/>
<dbReference type="Pfam" id="PF20126">
    <property type="entry name" value="TumE"/>
    <property type="match status" value="1"/>
</dbReference>
<gene>
    <name evidence="1" type="ORF">CHR90_00020</name>
</gene>
<accession>A0A255Y2Z1</accession>
<keyword evidence="2" id="KW-1185">Reference proteome</keyword>
<dbReference type="Proteomes" id="UP000216361">
    <property type="component" value="Unassembled WGS sequence"/>
</dbReference>
<sequence>MKAERIFYDRMDLPDGSIIEMVIWKLPVPVLGSEHSLKYRLYYGRNGQRLIGYDNGRGKGDHRHLGCIEEPYLFTTVEALVGDFIEEVKRERGEL</sequence>
<name>A0A255Y2Z1_9PROT</name>
<evidence type="ECO:0000313" key="1">
    <source>
        <dbReference type="EMBL" id="OYQ22840.1"/>
    </source>
</evidence>
<dbReference type="EMBL" id="NOXS01000002">
    <property type="protein sequence ID" value="OYQ22840.1"/>
    <property type="molecule type" value="Genomic_DNA"/>
</dbReference>
<organism evidence="1 2">
    <name type="scientific">Elstera cyanobacteriorum</name>
    <dbReference type="NCBI Taxonomy" id="2022747"/>
    <lineage>
        <taxon>Bacteria</taxon>
        <taxon>Pseudomonadati</taxon>
        <taxon>Pseudomonadota</taxon>
        <taxon>Alphaproteobacteria</taxon>
        <taxon>Rhodospirillales</taxon>
        <taxon>Rhodospirillaceae</taxon>
        <taxon>Elstera</taxon>
    </lineage>
</organism>
<comment type="caution">
    <text evidence="1">The sequence shown here is derived from an EMBL/GenBank/DDBJ whole genome shotgun (WGS) entry which is preliminary data.</text>
</comment>
<dbReference type="InterPro" id="IPR045397">
    <property type="entry name" value="TumE-like"/>
</dbReference>
<evidence type="ECO:0000313" key="2">
    <source>
        <dbReference type="Proteomes" id="UP000216361"/>
    </source>
</evidence>
<reference evidence="1" key="1">
    <citation type="submission" date="2017-07" db="EMBL/GenBank/DDBJ databases">
        <title>Elstera cyanobacteriorum sp. nov., a novel bacterium isolated from cyanobacterial aggregates in a eutrophic lake.</title>
        <authorList>
            <person name="Cai H."/>
        </authorList>
    </citation>
    <scope>NUCLEOTIDE SEQUENCE [LARGE SCALE GENOMIC DNA]</scope>
    <source>
        <strain evidence="1">TH019</strain>
    </source>
</reference>
<dbReference type="OrthoDB" id="7451512at2"/>
<protein>
    <submittedName>
        <fullName evidence="1">Uncharacterized protein</fullName>
    </submittedName>
</protein>